<sequence length="279" mass="31127">MLTMNYQISKVGNRASGGLVRCWIAVTAVEGRVGVDTPYDDSARLTTRIISDMGRNSGRDKAPLVSKCVFRPIRMSFQFLTTHTPSGEATQSTVRGRFLSPRPAPLLRSPPSLQLFTTRSDNRQLRIRAESGDLPRMQRSSFKSAPPAVMRLPLADKLTTSCRLWVVGGRKFGTWRGVESWRNGGKDEWIFDRPSGWRTSDPRGLQCCICCMSTIRQDLRNWQWDKAGDTLIIGTRNGVQGRASGYVPLLWKHNPRPAHLCFHPESPNATGGAWGANVN</sequence>
<protein>
    <submittedName>
        <fullName evidence="1">Uncharacterized protein</fullName>
    </submittedName>
</protein>
<gene>
    <name evidence="1" type="ORF">B0T10DRAFT_204052</name>
</gene>
<comment type="caution">
    <text evidence="1">The sequence shown here is derived from an EMBL/GenBank/DDBJ whole genome shotgun (WGS) entry which is preliminary data.</text>
</comment>
<evidence type="ECO:0000313" key="1">
    <source>
        <dbReference type="EMBL" id="KAH6874775.1"/>
    </source>
</evidence>
<organism evidence="1 2">
    <name type="scientific">Thelonectria olida</name>
    <dbReference type="NCBI Taxonomy" id="1576542"/>
    <lineage>
        <taxon>Eukaryota</taxon>
        <taxon>Fungi</taxon>
        <taxon>Dikarya</taxon>
        <taxon>Ascomycota</taxon>
        <taxon>Pezizomycotina</taxon>
        <taxon>Sordariomycetes</taxon>
        <taxon>Hypocreomycetidae</taxon>
        <taxon>Hypocreales</taxon>
        <taxon>Nectriaceae</taxon>
        <taxon>Thelonectria</taxon>
    </lineage>
</organism>
<reference evidence="1 2" key="1">
    <citation type="journal article" date="2021" name="Nat. Commun.">
        <title>Genetic determinants of endophytism in the Arabidopsis root mycobiome.</title>
        <authorList>
            <person name="Mesny F."/>
            <person name="Miyauchi S."/>
            <person name="Thiergart T."/>
            <person name="Pickel B."/>
            <person name="Atanasova L."/>
            <person name="Karlsson M."/>
            <person name="Huettel B."/>
            <person name="Barry K.W."/>
            <person name="Haridas S."/>
            <person name="Chen C."/>
            <person name="Bauer D."/>
            <person name="Andreopoulos W."/>
            <person name="Pangilinan J."/>
            <person name="LaButti K."/>
            <person name="Riley R."/>
            <person name="Lipzen A."/>
            <person name="Clum A."/>
            <person name="Drula E."/>
            <person name="Henrissat B."/>
            <person name="Kohler A."/>
            <person name="Grigoriev I.V."/>
            <person name="Martin F.M."/>
            <person name="Hacquard S."/>
        </authorList>
    </citation>
    <scope>NUCLEOTIDE SEQUENCE [LARGE SCALE GENOMIC DNA]</scope>
    <source>
        <strain evidence="1 2">MPI-CAGE-CH-0241</strain>
    </source>
</reference>
<dbReference type="Proteomes" id="UP000777438">
    <property type="component" value="Unassembled WGS sequence"/>
</dbReference>
<dbReference type="AlphaFoldDB" id="A0A9P8VVX4"/>
<dbReference type="EMBL" id="JAGPYM010000037">
    <property type="protein sequence ID" value="KAH6874775.1"/>
    <property type="molecule type" value="Genomic_DNA"/>
</dbReference>
<keyword evidence="2" id="KW-1185">Reference proteome</keyword>
<accession>A0A9P8VVX4</accession>
<name>A0A9P8VVX4_9HYPO</name>
<evidence type="ECO:0000313" key="2">
    <source>
        <dbReference type="Proteomes" id="UP000777438"/>
    </source>
</evidence>
<proteinExistence type="predicted"/>